<dbReference type="Gene3D" id="3.90.1140.10">
    <property type="entry name" value="Cyclic phosphodiesterase"/>
    <property type="match status" value="1"/>
</dbReference>
<dbReference type="InterPro" id="IPR009389">
    <property type="entry name" value="DUF1045"/>
</dbReference>
<evidence type="ECO:0000313" key="2">
    <source>
        <dbReference type="Proteomes" id="UP000315252"/>
    </source>
</evidence>
<dbReference type="AlphaFoldDB" id="A0A545TG31"/>
<organism evidence="1 2">
    <name type="scientific">Denitrobaculum tricleocarpae</name>
    <dbReference type="NCBI Taxonomy" id="2591009"/>
    <lineage>
        <taxon>Bacteria</taxon>
        <taxon>Pseudomonadati</taxon>
        <taxon>Pseudomonadota</taxon>
        <taxon>Alphaproteobacteria</taxon>
        <taxon>Rhodospirillales</taxon>
        <taxon>Rhodospirillaceae</taxon>
        <taxon>Denitrobaculum</taxon>
    </lineage>
</organism>
<dbReference type="OrthoDB" id="4954742at2"/>
<evidence type="ECO:0000313" key="1">
    <source>
        <dbReference type="EMBL" id="TQV76158.1"/>
    </source>
</evidence>
<proteinExistence type="predicted"/>
<dbReference type="EMBL" id="VHSH01000008">
    <property type="protein sequence ID" value="TQV76158.1"/>
    <property type="molecule type" value="Genomic_DNA"/>
</dbReference>
<accession>A0A545TG31</accession>
<dbReference type="RefSeq" id="WP_142898421.1">
    <property type="nucleotide sequence ID" value="NZ_ML660059.1"/>
</dbReference>
<sequence>MTQRYAVYFTPDRSSELARFANAWINDEPGATVFGDEVPWSGLIDPDYRRSITSAPRTYGFHATLKPPFFLASGKELAELETAVAEFAAARPRILLPNLQFEVLGNFLALGLSEPLEEVDALAADAVRSLDEFRRPASDEELALRRGVGLTERQEALLVKWGYPYVMEEFRFHMTLSTRLDETGQSRLLSILRPIVSPLIENPITIEAVSLVEQPESGARFIERGRFPLLG</sequence>
<name>A0A545TG31_9PROT</name>
<protein>
    <submittedName>
        <fullName evidence="1">DUF1045 domain-containing protein</fullName>
    </submittedName>
</protein>
<dbReference type="PIRSF" id="PIRSF033328">
    <property type="entry name" value="Phest_Mll4975"/>
    <property type="match status" value="1"/>
</dbReference>
<dbReference type="Pfam" id="PF06299">
    <property type="entry name" value="DUF1045"/>
    <property type="match status" value="1"/>
</dbReference>
<comment type="caution">
    <text evidence="1">The sequence shown here is derived from an EMBL/GenBank/DDBJ whole genome shotgun (WGS) entry which is preliminary data.</text>
</comment>
<keyword evidence="2" id="KW-1185">Reference proteome</keyword>
<dbReference type="Proteomes" id="UP000315252">
    <property type="component" value="Unassembled WGS sequence"/>
</dbReference>
<gene>
    <name evidence="1" type="ORF">FKG95_21175</name>
</gene>
<reference evidence="1 2" key="1">
    <citation type="submission" date="2019-06" db="EMBL/GenBank/DDBJ databases">
        <title>Whole genome sequence for Rhodospirillaceae sp. R148.</title>
        <authorList>
            <person name="Wang G."/>
        </authorList>
    </citation>
    <scope>NUCLEOTIDE SEQUENCE [LARGE SCALE GENOMIC DNA]</scope>
    <source>
        <strain evidence="1 2">R148</strain>
    </source>
</reference>